<accession>A0A2Y9TVQ5</accession>
<keyword evidence="2" id="KW-1185">Reference proteome</keyword>
<dbReference type="EMBL" id="CP029185">
    <property type="protein sequence ID" value="AWH87785.1"/>
    <property type="molecule type" value="Genomic_DNA"/>
</dbReference>
<dbReference type="RefSeq" id="WP_108899873.1">
    <property type="nucleotide sequence ID" value="NZ_CP029185.2"/>
</dbReference>
<evidence type="ECO:0000313" key="2">
    <source>
        <dbReference type="Proteomes" id="UP000244908"/>
    </source>
</evidence>
<protein>
    <submittedName>
        <fullName evidence="1">Uncharacterized protein</fullName>
    </submittedName>
</protein>
<name>A0A2Y9TVQ5_9GAMM</name>
<dbReference type="AlphaFoldDB" id="A0A2Y9TVQ5"/>
<sequence>MIIEYELSIHLNNKYHEIIQPTWVMVKEYLNLLRGQSGSTHLRIINTQDIGPERLSVEGEGEYYLITLLEYNELGGDVRSFSEPKGGNNKILVNGDYWPDKQLTKDFDFVVAVFKEFFETGNVSKKYLN</sequence>
<organism evidence="1 2">
    <name type="scientific">Limnobaculum parvum</name>
    <dbReference type="NCBI Taxonomy" id="2172103"/>
    <lineage>
        <taxon>Bacteria</taxon>
        <taxon>Pseudomonadati</taxon>
        <taxon>Pseudomonadota</taxon>
        <taxon>Gammaproteobacteria</taxon>
        <taxon>Enterobacterales</taxon>
        <taxon>Budviciaceae</taxon>
        <taxon>Limnobaculum</taxon>
    </lineage>
</organism>
<proteinExistence type="predicted"/>
<dbReference type="KEGG" id="lpv:HYN51_03940"/>
<dbReference type="Pfam" id="PF21852">
    <property type="entry name" value="DUF6911"/>
    <property type="match status" value="1"/>
</dbReference>
<evidence type="ECO:0000313" key="1">
    <source>
        <dbReference type="EMBL" id="AWH87785.1"/>
    </source>
</evidence>
<dbReference type="OrthoDB" id="5879449at2"/>
<reference evidence="1 2" key="1">
    <citation type="journal article" date="2019" name="Int. J. Syst. Evol. Microbiol.">
        <title>Limnobaculum parvum gen. nov., sp. nov., isolated from a freshwater lake.</title>
        <authorList>
            <person name="Baek C."/>
            <person name="Shin S.K."/>
            <person name="Yi H."/>
        </authorList>
    </citation>
    <scope>NUCLEOTIDE SEQUENCE [LARGE SCALE GENOMIC DNA]</scope>
    <source>
        <strain evidence="1 2">HYN0051</strain>
    </source>
</reference>
<dbReference type="Proteomes" id="UP000244908">
    <property type="component" value="Chromosome"/>
</dbReference>
<gene>
    <name evidence="1" type="ORF">HYN51_03940</name>
</gene>
<dbReference type="InterPro" id="IPR054205">
    <property type="entry name" value="DUF6911"/>
</dbReference>